<proteinExistence type="predicted"/>
<evidence type="ECO:0000256" key="1">
    <source>
        <dbReference type="SAM" id="MobiDB-lite"/>
    </source>
</evidence>
<dbReference type="AlphaFoldDB" id="A0A538SB23"/>
<accession>A0A538SB23</accession>
<protein>
    <submittedName>
        <fullName evidence="3">Uncharacterized protein</fullName>
    </submittedName>
</protein>
<gene>
    <name evidence="3" type="ORF">E6K73_11765</name>
</gene>
<evidence type="ECO:0000313" key="4">
    <source>
        <dbReference type="Proteomes" id="UP000320184"/>
    </source>
</evidence>
<dbReference type="EMBL" id="VBOT01000137">
    <property type="protein sequence ID" value="TMQ48568.1"/>
    <property type="molecule type" value="Genomic_DNA"/>
</dbReference>
<feature type="transmembrane region" description="Helical" evidence="2">
    <location>
        <begin position="112"/>
        <end position="130"/>
    </location>
</feature>
<reference evidence="3 4" key="1">
    <citation type="journal article" date="2019" name="Nat. Microbiol.">
        <title>Mediterranean grassland soil C-N compound turnover is dependent on rainfall and depth, and is mediated by genomically divergent microorganisms.</title>
        <authorList>
            <person name="Diamond S."/>
            <person name="Andeer P.F."/>
            <person name="Li Z."/>
            <person name="Crits-Christoph A."/>
            <person name="Burstein D."/>
            <person name="Anantharaman K."/>
            <person name="Lane K.R."/>
            <person name="Thomas B.C."/>
            <person name="Pan C."/>
            <person name="Northen T.R."/>
            <person name="Banfield J.F."/>
        </authorList>
    </citation>
    <scope>NUCLEOTIDE SEQUENCE [LARGE SCALE GENOMIC DNA]</scope>
    <source>
        <strain evidence="3">WS_3</strain>
    </source>
</reference>
<sequence>MLAALPALALAAPPLPGFQRPAPESGRSAERPTPRAAGRPGRRLAGRWAAANRARLLGLGTAVFFVPSLLTGAGNLGAARNWDLFAAPSVAPALCGILLVTDRLGGREKRRLLLGLVAVSLFHTVPWVALNADFDRTVERIAALPLGQARGETLLGTYHLNRGELGQAERWFRRRPRPRQPQRSPR</sequence>
<keyword evidence="2" id="KW-1133">Transmembrane helix</keyword>
<name>A0A538SB23_UNCEI</name>
<keyword evidence="2" id="KW-0812">Transmembrane</keyword>
<keyword evidence="2" id="KW-0472">Membrane</keyword>
<organism evidence="3 4">
    <name type="scientific">Eiseniibacteriota bacterium</name>
    <dbReference type="NCBI Taxonomy" id="2212470"/>
    <lineage>
        <taxon>Bacteria</taxon>
        <taxon>Candidatus Eiseniibacteriota</taxon>
    </lineage>
</organism>
<feature type="transmembrane region" description="Helical" evidence="2">
    <location>
        <begin position="84"/>
        <end position="100"/>
    </location>
</feature>
<feature type="region of interest" description="Disordered" evidence="1">
    <location>
        <begin position="16"/>
        <end position="42"/>
    </location>
</feature>
<evidence type="ECO:0000256" key="2">
    <source>
        <dbReference type="SAM" id="Phobius"/>
    </source>
</evidence>
<comment type="caution">
    <text evidence="3">The sequence shown here is derived from an EMBL/GenBank/DDBJ whole genome shotgun (WGS) entry which is preliminary data.</text>
</comment>
<dbReference type="Proteomes" id="UP000320184">
    <property type="component" value="Unassembled WGS sequence"/>
</dbReference>
<evidence type="ECO:0000313" key="3">
    <source>
        <dbReference type="EMBL" id="TMQ48568.1"/>
    </source>
</evidence>